<evidence type="ECO:0000313" key="12">
    <source>
        <dbReference type="Proteomes" id="UP000294980"/>
    </source>
</evidence>
<dbReference type="HAMAP" id="MF_00578">
    <property type="entry name" value="Glu_cys_ligase"/>
    <property type="match status" value="1"/>
</dbReference>
<dbReference type="AlphaFoldDB" id="A0A4R2L0L9"/>
<feature type="domain" description="Glutamate--cysteine ligase" evidence="10">
    <location>
        <begin position="15"/>
        <end position="384"/>
    </location>
</feature>
<evidence type="ECO:0000256" key="3">
    <source>
        <dbReference type="ARBA" id="ARBA00022598"/>
    </source>
</evidence>
<gene>
    <name evidence="8" type="primary">gshA</name>
    <name evidence="11" type="ORF">EV688_103251</name>
</gene>
<dbReference type="InterPro" id="IPR014746">
    <property type="entry name" value="Gln_synth/guanido_kin_cat_dom"/>
</dbReference>
<comment type="pathway">
    <text evidence="1 8 9">Sulfur metabolism; glutathione biosynthesis; glutathione from L-cysteine and L-glutamate: step 1/2.</text>
</comment>
<organism evidence="11 12">
    <name type="scientific">Chromatocurvus halotolerans</name>
    <dbReference type="NCBI Taxonomy" id="1132028"/>
    <lineage>
        <taxon>Bacteria</taxon>
        <taxon>Pseudomonadati</taxon>
        <taxon>Pseudomonadota</taxon>
        <taxon>Gammaproteobacteria</taxon>
        <taxon>Cellvibrionales</taxon>
        <taxon>Halieaceae</taxon>
        <taxon>Chromatocurvus</taxon>
    </lineage>
</organism>
<keyword evidence="5 8" id="KW-0547">Nucleotide-binding</keyword>
<evidence type="ECO:0000259" key="10">
    <source>
        <dbReference type="Pfam" id="PF04262"/>
    </source>
</evidence>
<dbReference type="InterPro" id="IPR007370">
    <property type="entry name" value="Glu_cys_ligase"/>
</dbReference>
<dbReference type="PANTHER" id="PTHR38761">
    <property type="entry name" value="GLUTAMATE--CYSTEINE LIGASE"/>
    <property type="match status" value="1"/>
</dbReference>
<comment type="catalytic activity">
    <reaction evidence="7 8 9">
        <text>L-cysteine + L-glutamate + ATP = gamma-L-glutamyl-L-cysteine + ADP + phosphate + H(+)</text>
        <dbReference type="Rhea" id="RHEA:13285"/>
        <dbReference type="ChEBI" id="CHEBI:15378"/>
        <dbReference type="ChEBI" id="CHEBI:29985"/>
        <dbReference type="ChEBI" id="CHEBI:30616"/>
        <dbReference type="ChEBI" id="CHEBI:35235"/>
        <dbReference type="ChEBI" id="CHEBI:43474"/>
        <dbReference type="ChEBI" id="CHEBI:58173"/>
        <dbReference type="ChEBI" id="CHEBI:456216"/>
        <dbReference type="EC" id="6.3.2.2"/>
    </reaction>
</comment>
<dbReference type="Pfam" id="PF04262">
    <property type="entry name" value="Glu_cys_ligase"/>
    <property type="match status" value="1"/>
</dbReference>
<comment type="similarity">
    <text evidence="2 8">Belongs to the glutamate--cysteine ligase type 1 family. Type 1 subfamily.</text>
</comment>
<name>A0A4R2L0L9_9GAMM</name>
<evidence type="ECO:0000256" key="2">
    <source>
        <dbReference type="ARBA" id="ARBA00008772"/>
    </source>
</evidence>
<keyword evidence="12" id="KW-1185">Reference proteome</keyword>
<evidence type="ECO:0000256" key="9">
    <source>
        <dbReference type="RuleBase" id="RU004391"/>
    </source>
</evidence>
<dbReference type="EC" id="6.3.2.2" evidence="8"/>
<dbReference type="EMBL" id="SLWX01000003">
    <property type="protein sequence ID" value="TCO77236.1"/>
    <property type="molecule type" value="Genomic_DNA"/>
</dbReference>
<keyword evidence="6 8" id="KW-0067">ATP-binding</keyword>
<sequence>MTSHWHRQLQHVTADQPDLLNAIQRGIEKESLRISAEGTLAQTPHPQALGSALTHGAITTDYSEALMEFITPVSTGIDTTLTTLADIHTYVYRHLGNERLWAASMPCIVSGDAGIPVAQYGSSNVARMKTVYRLGLGNRYGRTMQAIAGIHYNFSMPDSYWDASWQADGSPGRRQDYITDRYLGLIRNFHRWSWLLIYLFGASPAVCASFLRGRGQKSALEAFDSEGNTLFLPYATALRMGGLGYNSAAQRGLQVCYNSLDNYIHALKDAIMQPHADYAAYPAGEDGNYQQLNTSLLQIENEFYSTIRPKRVAASGETPLAALNRAGIEYIEVRCLDVSPFLAEGIDAGMIRFLDTFLLHCLTDDSPACNEQQQSMQDANLEAVVNRGREPGLTLGTPDGPRPMAELANALMDALIRSADALDRSHGGEDYRRALEAQRAKINNPELTPSAQLIAEMRERDMPFYRLGLHYSNHWAEHFRARPLSPETLAALDAESARSLEAQTALERSETRDFAAHLRAYYDQYAAL</sequence>
<dbReference type="RefSeq" id="WP_117317095.1">
    <property type="nucleotide sequence ID" value="NZ_QQSW01000008.1"/>
</dbReference>
<dbReference type="UniPathway" id="UPA00142">
    <property type="reaction ID" value="UER00209"/>
</dbReference>
<evidence type="ECO:0000313" key="11">
    <source>
        <dbReference type="EMBL" id="TCO77236.1"/>
    </source>
</evidence>
<dbReference type="GO" id="GO:0046872">
    <property type="term" value="F:metal ion binding"/>
    <property type="evidence" value="ECO:0007669"/>
    <property type="project" value="TreeGrafter"/>
</dbReference>
<comment type="caution">
    <text evidence="11">The sequence shown here is derived from an EMBL/GenBank/DDBJ whole genome shotgun (WGS) entry which is preliminary data.</text>
</comment>
<dbReference type="Proteomes" id="UP000294980">
    <property type="component" value="Unassembled WGS sequence"/>
</dbReference>
<dbReference type="GO" id="GO:0005524">
    <property type="term" value="F:ATP binding"/>
    <property type="evidence" value="ECO:0007669"/>
    <property type="project" value="UniProtKB-KW"/>
</dbReference>
<dbReference type="GO" id="GO:0006750">
    <property type="term" value="P:glutathione biosynthetic process"/>
    <property type="evidence" value="ECO:0007669"/>
    <property type="project" value="UniProtKB-UniRule"/>
</dbReference>
<dbReference type="Gene3D" id="3.30.590.20">
    <property type="match status" value="1"/>
</dbReference>
<dbReference type="InterPro" id="IPR006334">
    <property type="entry name" value="Glut_cys_ligase"/>
</dbReference>
<evidence type="ECO:0000256" key="7">
    <source>
        <dbReference type="ARBA" id="ARBA00048819"/>
    </source>
</evidence>
<dbReference type="PANTHER" id="PTHR38761:SF1">
    <property type="entry name" value="GLUTAMATE--CYSTEINE LIGASE"/>
    <property type="match status" value="1"/>
</dbReference>
<evidence type="ECO:0000256" key="6">
    <source>
        <dbReference type="ARBA" id="ARBA00022840"/>
    </source>
</evidence>
<protein>
    <recommendedName>
        <fullName evidence="8">Glutamate--cysteine ligase</fullName>
        <ecNumber evidence="8">6.3.2.2</ecNumber>
    </recommendedName>
    <alternativeName>
        <fullName evidence="8">Gamma-ECS</fullName>
        <shortName evidence="8">GCS</shortName>
    </alternativeName>
    <alternativeName>
        <fullName evidence="8">Gamma-glutamylcysteine synthetase</fullName>
    </alternativeName>
</protein>
<accession>A0A4R2L0L9</accession>
<keyword evidence="4 8" id="KW-0317">Glutathione biosynthesis</keyword>
<dbReference type="GO" id="GO:0004357">
    <property type="term" value="F:glutamate-cysteine ligase activity"/>
    <property type="evidence" value="ECO:0007669"/>
    <property type="project" value="UniProtKB-UniRule"/>
</dbReference>
<evidence type="ECO:0000256" key="8">
    <source>
        <dbReference type="HAMAP-Rule" id="MF_00578"/>
    </source>
</evidence>
<dbReference type="SUPFAM" id="SSF55931">
    <property type="entry name" value="Glutamine synthetase/guanido kinase"/>
    <property type="match status" value="1"/>
</dbReference>
<evidence type="ECO:0000256" key="4">
    <source>
        <dbReference type="ARBA" id="ARBA00022684"/>
    </source>
</evidence>
<dbReference type="GO" id="GO:0005829">
    <property type="term" value="C:cytosol"/>
    <property type="evidence" value="ECO:0007669"/>
    <property type="project" value="TreeGrafter"/>
</dbReference>
<reference evidence="11 12" key="1">
    <citation type="submission" date="2019-03" db="EMBL/GenBank/DDBJ databases">
        <title>Genomic Encyclopedia of Type Strains, Phase IV (KMG-IV): sequencing the most valuable type-strain genomes for metagenomic binning, comparative biology and taxonomic classification.</title>
        <authorList>
            <person name="Goeker M."/>
        </authorList>
    </citation>
    <scope>NUCLEOTIDE SEQUENCE [LARGE SCALE GENOMIC DNA]</scope>
    <source>
        <strain evidence="11 12">DSM 23344</strain>
    </source>
</reference>
<evidence type="ECO:0000256" key="1">
    <source>
        <dbReference type="ARBA" id="ARBA00005006"/>
    </source>
</evidence>
<proteinExistence type="inferred from homology"/>
<evidence type="ECO:0000256" key="5">
    <source>
        <dbReference type="ARBA" id="ARBA00022741"/>
    </source>
</evidence>
<keyword evidence="3 8" id="KW-0436">Ligase</keyword>
<dbReference type="OrthoDB" id="9803907at2"/>
<dbReference type="NCBIfam" id="TIGR01434">
    <property type="entry name" value="glu_cys_ligase"/>
    <property type="match status" value="1"/>
</dbReference>